<evidence type="ECO:0000313" key="1">
    <source>
        <dbReference type="EMBL" id="NUB91161.1"/>
    </source>
</evidence>
<dbReference type="RefSeq" id="WP_174701825.1">
    <property type="nucleotide sequence ID" value="NZ_JABURA010000001.1"/>
</dbReference>
<sequence>MTEHTVEMTVQLTMDAETEEEAMGEAKKCYKGWRHVIRDSIDIELIEAGTIGFREKSGQGDYN</sequence>
<dbReference type="AlphaFoldDB" id="A0A8J8GK67"/>
<proteinExistence type="predicted"/>
<evidence type="ECO:0000313" key="2">
    <source>
        <dbReference type="Proteomes" id="UP000728647"/>
    </source>
</evidence>
<gene>
    <name evidence="1" type="ORF">HT576_09020</name>
</gene>
<comment type="caution">
    <text evidence="1">The sequence shown here is derived from an EMBL/GenBank/DDBJ whole genome shotgun (WGS) entry which is preliminary data.</text>
</comment>
<dbReference type="Proteomes" id="UP000728647">
    <property type="component" value="Unassembled WGS sequence"/>
</dbReference>
<organism evidence="1 2">
    <name type="scientific">Haloterrigena gelatinilytica</name>
    <dbReference type="NCBI Taxonomy" id="2741724"/>
    <lineage>
        <taxon>Archaea</taxon>
        <taxon>Methanobacteriati</taxon>
        <taxon>Methanobacteriota</taxon>
        <taxon>Stenosarchaea group</taxon>
        <taxon>Halobacteria</taxon>
        <taxon>Halobacteriales</taxon>
        <taxon>Natrialbaceae</taxon>
        <taxon>Haloterrigena</taxon>
    </lineage>
</organism>
<dbReference type="EMBL" id="JABURA010000001">
    <property type="protein sequence ID" value="NUB91161.1"/>
    <property type="molecule type" value="Genomic_DNA"/>
</dbReference>
<protein>
    <submittedName>
        <fullName evidence="1">Uncharacterized protein</fullName>
    </submittedName>
</protein>
<reference evidence="1" key="1">
    <citation type="submission" date="2020-06" db="EMBL/GenBank/DDBJ databases">
        <title>Haloterrigena sp. nov., an extremely halophilic archaeon isolated from a saline sediment.</title>
        <authorList>
            <person name="Liu B.-B."/>
        </authorList>
    </citation>
    <scope>NUCLEOTIDE SEQUENCE</scope>
    <source>
        <strain evidence="1">SYSU A121-1</strain>
    </source>
</reference>
<name>A0A8J8GK67_9EURY</name>
<accession>A0A8J8GK67</accession>